<feature type="transmembrane region" description="Helical" evidence="8">
    <location>
        <begin position="276"/>
        <end position="301"/>
    </location>
</feature>
<evidence type="ECO:0000313" key="11">
    <source>
        <dbReference type="Proteomes" id="UP000747542"/>
    </source>
</evidence>
<evidence type="ECO:0000256" key="4">
    <source>
        <dbReference type="ARBA" id="ARBA00022989"/>
    </source>
</evidence>
<keyword evidence="6" id="KW-0297">G-protein coupled receptor</keyword>
<keyword evidence="11" id="KW-1185">Reference proteome</keyword>
<dbReference type="Proteomes" id="UP000747542">
    <property type="component" value="Unassembled WGS sequence"/>
</dbReference>
<keyword evidence="3 6" id="KW-0812">Transmembrane</keyword>
<organism evidence="10 11">
    <name type="scientific">Homarus americanus</name>
    <name type="common">American lobster</name>
    <dbReference type="NCBI Taxonomy" id="6706"/>
    <lineage>
        <taxon>Eukaryota</taxon>
        <taxon>Metazoa</taxon>
        <taxon>Ecdysozoa</taxon>
        <taxon>Arthropoda</taxon>
        <taxon>Crustacea</taxon>
        <taxon>Multicrustacea</taxon>
        <taxon>Malacostraca</taxon>
        <taxon>Eumalacostraca</taxon>
        <taxon>Eucarida</taxon>
        <taxon>Decapoda</taxon>
        <taxon>Pleocyemata</taxon>
        <taxon>Astacidea</taxon>
        <taxon>Nephropoidea</taxon>
        <taxon>Nephropidae</taxon>
        <taxon>Homarus</taxon>
    </lineage>
</organism>
<keyword evidence="4 8" id="KW-1133">Transmembrane helix</keyword>
<dbReference type="GO" id="GO:0016020">
    <property type="term" value="C:membrane"/>
    <property type="evidence" value="ECO:0007669"/>
    <property type="project" value="UniProtKB-SubCell"/>
</dbReference>
<dbReference type="GO" id="GO:0004930">
    <property type="term" value="F:G protein-coupled receptor activity"/>
    <property type="evidence" value="ECO:0007669"/>
    <property type="project" value="UniProtKB-KW"/>
</dbReference>
<evidence type="ECO:0000256" key="1">
    <source>
        <dbReference type="ARBA" id="ARBA00004370"/>
    </source>
</evidence>
<dbReference type="Gene3D" id="1.20.1070.10">
    <property type="entry name" value="Rhodopsin 7-helix transmembrane proteins"/>
    <property type="match status" value="1"/>
</dbReference>
<evidence type="ECO:0000256" key="2">
    <source>
        <dbReference type="ARBA" id="ARBA00010663"/>
    </source>
</evidence>
<reference evidence="10" key="1">
    <citation type="journal article" date="2021" name="Sci. Adv.">
        <title>The American lobster genome reveals insights on longevity, neural, and immune adaptations.</title>
        <authorList>
            <person name="Polinski J.M."/>
            <person name="Zimin A.V."/>
            <person name="Clark K.F."/>
            <person name="Kohn A.B."/>
            <person name="Sadowski N."/>
            <person name="Timp W."/>
            <person name="Ptitsyn A."/>
            <person name="Khanna P."/>
            <person name="Romanova D.Y."/>
            <person name="Williams P."/>
            <person name="Greenwood S.J."/>
            <person name="Moroz L.L."/>
            <person name="Walt D.R."/>
            <person name="Bodnar A.G."/>
        </authorList>
    </citation>
    <scope>NUCLEOTIDE SEQUENCE</scope>
    <source>
        <strain evidence="10">GMGI-L3</strain>
    </source>
</reference>
<proteinExistence type="inferred from homology"/>
<dbReference type="PROSITE" id="PS50262">
    <property type="entry name" value="G_PROTEIN_RECEP_F1_2"/>
    <property type="match status" value="1"/>
</dbReference>
<comment type="caution">
    <text evidence="10">The sequence shown here is derived from an EMBL/GenBank/DDBJ whole genome shotgun (WGS) entry which is preliminary data.</text>
</comment>
<feature type="transmembrane region" description="Helical" evidence="8">
    <location>
        <begin position="75"/>
        <end position="98"/>
    </location>
</feature>
<accession>A0A8J5N1D9</accession>
<keyword evidence="5 8" id="KW-0472">Membrane</keyword>
<dbReference type="PANTHER" id="PTHR47760:SF1">
    <property type="entry name" value="G-PROTEIN COUPLED RECEPTORS FAMILY 1 PROFILE DOMAIN-CONTAINING PROTEIN"/>
    <property type="match status" value="1"/>
</dbReference>
<dbReference type="InterPro" id="IPR053093">
    <property type="entry name" value="GPCR-like"/>
</dbReference>
<dbReference type="InterPro" id="IPR000276">
    <property type="entry name" value="GPCR_Rhodpsn"/>
</dbReference>
<comment type="similarity">
    <text evidence="2 6">Belongs to the G-protein coupled receptor 1 family.</text>
</comment>
<dbReference type="PROSITE" id="PS00237">
    <property type="entry name" value="G_PROTEIN_RECEP_F1_1"/>
    <property type="match status" value="1"/>
</dbReference>
<dbReference type="PRINTS" id="PR00237">
    <property type="entry name" value="GPCRRHODOPSN"/>
</dbReference>
<dbReference type="AlphaFoldDB" id="A0A8J5N1D9"/>
<dbReference type="PANTHER" id="PTHR47760">
    <property type="entry name" value="G-PROTEIN COUPLED RECEPTOR B0563.6-LIKE PROTEIN-RELATED"/>
    <property type="match status" value="1"/>
</dbReference>
<keyword evidence="6 10" id="KW-0675">Receptor</keyword>
<protein>
    <submittedName>
        <fullName evidence="10">G-protein coupled receptor</fullName>
    </submittedName>
</protein>
<evidence type="ECO:0000256" key="3">
    <source>
        <dbReference type="ARBA" id="ARBA00022692"/>
    </source>
</evidence>
<sequence length="538" mass="60820">CIRLTVRTSSEQYLGPFDLANTSTHNNTEDPRVEEARYVAYGIIAPIIISVGLVGNLLTIIILRLPQFRGVTYTYFLALAISDFLSLTISISLLHHLLVEATPLYSTAVWWSYCEILFDNIPLSTSVVIVACIAIDRFFSVCRPTDFKRIHTSRYARAGILGSVILAVVIWLPVCALKEPKLYNECETSSFVPPDNRTWWVACMKIDIRNSFYFIAYQWIRQTIVTFVPIIVLTVSNTLIVKEFIRLRKRKDQMSGSDQLQDNPVTESRRRNDQHLVSLLMAVMISFFITQVPSGVLGALYTDNLAGHLKFEIFRAVANNLELLNHALNFYLYVLCSKPIRDTIKYFFHQHNCLSTNFSFPEVMEVARQPTKKSPDFVKAQVTSTTKANIVRHEQEVGGSNKHALRKSKTVSRETEPSNITSDRDSSPENVIGLEISSCAKLEHSFKNTITGSTESPHLERNTVDCEGKDEIKIIEHEYSCVLLDAKHNIHPDDPKPPFLVTEMCISQKTNGNISSANTQLPQEGLTAHLNGTFELRE</sequence>
<feature type="transmembrane region" description="Helical" evidence="8">
    <location>
        <begin position="110"/>
        <end position="135"/>
    </location>
</feature>
<keyword evidence="6" id="KW-0807">Transducer</keyword>
<gene>
    <name evidence="10" type="ORF">Hamer_G027833</name>
</gene>
<evidence type="ECO:0000256" key="5">
    <source>
        <dbReference type="ARBA" id="ARBA00023136"/>
    </source>
</evidence>
<evidence type="ECO:0000256" key="8">
    <source>
        <dbReference type="SAM" id="Phobius"/>
    </source>
</evidence>
<feature type="domain" description="G-protein coupled receptors family 1 profile" evidence="9">
    <location>
        <begin position="55"/>
        <end position="333"/>
    </location>
</feature>
<evidence type="ECO:0000313" key="10">
    <source>
        <dbReference type="EMBL" id="KAG7171156.1"/>
    </source>
</evidence>
<feature type="transmembrane region" description="Helical" evidence="8">
    <location>
        <begin position="155"/>
        <end position="174"/>
    </location>
</feature>
<evidence type="ECO:0000259" key="9">
    <source>
        <dbReference type="PROSITE" id="PS50262"/>
    </source>
</evidence>
<dbReference type="EMBL" id="JAHLQT010012859">
    <property type="protein sequence ID" value="KAG7171156.1"/>
    <property type="molecule type" value="Genomic_DNA"/>
</dbReference>
<comment type="subcellular location">
    <subcellularLocation>
        <location evidence="1">Membrane</location>
    </subcellularLocation>
</comment>
<evidence type="ECO:0000256" key="7">
    <source>
        <dbReference type="SAM" id="MobiDB-lite"/>
    </source>
</evidence>
<feature type="transmembrane region" description="Helical" evidence="8">
    <location>
        <begin position="38"/>
        <end position="63"/>
    </location>
</feature>
<dbReference type="CDD" id="cd14978">
    <property type="entry name" value="7tmA_FMRFamide_R-like"/>
    <property type="match status" value="1"/>
</dbReference>
<dbReference type="InterPro" id="IPR017452">
    <property type="entry name" value="GPCR_Rhodpsn_7TM"/>
</dbReference>
<feature type="non-terminal residue" evidence="10">
    <location>
        <position position="1"/>
    </location>
</feature>
<name>A0A8J5N1D9_HOMAM</name>
<dbReference type="SUPFAM" id="SSF81321">
    <property type="entry name" value="Family A G protein-coupled receptor-like"/>
    <property type="match status" value="1"/>
</dbReference>
<dbReference type="Pfam" id="PF00001">
    <property type="entry name" value="7tm_1"/>
    <property type="match status" value="1"/>
</dbReference>
<feature type="transmembrane region" description="Helical" evidence="8">
    <location>
        <begin position="219"/>
        <end position="241"/>
    </location>
</feature>
<feature type="region of interest" description="Disordered" evidence="7">
    <location>
        <begin position="396"/>
        <end position="429"/>
    </location>
</feature>
<feature type="compositionally biased region" description="Basic and acidic residues" evidence="7">
    <location>
        <begin position="411"/>
        <end position="427"/>
    </location>
</feature>
<evidence type="ECO:0000256" key="6">
    <source>
        <dbReference type="RuleBase" id="RU000688"/>
    </source>
</evidence>